<sequence>MIQTPKLFVLVGIRQECQKTRAFYGNSQLALVECLRSCNAGRNDFTVFRDKVFQQINLFVIDFLDFFSRETAEFSTFE</sequence>
<gene>
    <name evidence="1" type="ORF">NEILACOT_04757</name>
</gene>
<organism evidence="1 2">
    <name type="scientific">Neisseria lactamica ATCC 23970</name>
    <dbReference type="NCBI Taxonomy" id="546265"/>
    <lineage>
        <taxon>Bacteria</taxon>
        <taxon>Pseudomonadati</taxon>
        <taxon>Pseudomonadota</taxon>
        <taxon>Betaproteobacteria</taxon>
        <taxon>Neisseriales</taxon>
        <taxon>Neisseriaceae</taxon>
        <taxon>Neisseria</taxon>
    </lineage>
</organism>
<evidence type="ECO:0000313" key="2">
    <source>
        <dbReference type="Proteomes" id="UP000003843"/>
    </source>
</evidence>
<accession>D0WB34</accession>
<comment type="caution">
    <text evidence="1">The sequence shown here is derived from an EMBL/GenBank/DDBJ whole genome shotgun (WGS) entry which is preliminary data.</text>
</comment>
<protein>
    <submittedName>
        <fullName evidence="1">Uncharacterized protein</fullName>
    </submittedName>
</protein>
<name>D0WB34_NEILA</name>
<dbReference type="EMBL" id="ACEQ02000021">
    <property type="protein sequence ID" value="EEZ75200.1"/>
    <property type="molecule type" value="Genomic_DNA"/>
</dbReference>
<proteinExistence type="predicted"/>
<reference evidence="1 2" key="1">
    <citation type="submission" date="2009-10" db="EMBL/GenBank/DDBJ databases">
        <authorList>
            <person name="Weinstock G."/>
            <person name="Sodergren E."/>
            <person name="Clifton S."/>
            <person name="Fulton L."/>
            <person name="Fulton B."/>
            <person name="Courtney L."/>
            <person name="Fronick C."/>
            <person name="Harrison M."/>
            <person name="Strong C."/>
            <person name="Farmer C."/>
            <person name="Delahaunty K."/>
            <person name="Markovic C."/>
            <person name="Hall O."/>
            <person name="Minx P."/>
            <person name="Tomlinson C."/>
            <person name="Mitreva M."/>
            <person name="Nelson J."/>
            <person name="Hou S."/>
            <person name="Wollam A."/>
            <person name="Pepin K.H."/>
            <person name="Johnson M."/>
            <person name="Bhonagiri V."/>
            <person name="Nash W.E."/>
            <person name="Warren W."/>
            <person name="Chinwalla A."/>
            <person name="Mardis E.R."/>
            <person name="Wilson R.K."/>
        </authorList>
    </citation>
    <scope>NUCLEOTIDE SEQUENCE [LARGE SCALE GENOMIC DNA]</scope>
    <source>
        <strain evidence="1 2">ATCC 23970</strain>
    </source>
</reference>
<dbReference type="AlphaFoldDB" id="D0WB34"/>
<dbReference type="Proteomes" id="UP000003843">
    <property type="component" value="Unassembled WGS sequence"/>
</dbReference>
<evidence type="ECO:0000313" key="1">
    <source>
        <dbReference type="EMBL" id="EEZ75200.1"/>
    </source>
</evidence>